<evidence type="ECO:0000313" key="2">
    <source>
        <dbReference type="EMBL" id="MEI4770419.1"/>
    </source>
</evidence>
<accession>A0ABU8F5X4</accession>
<comment type="caution">
    <text evidence="2">The sequence shown here is derived from an EMBL/GenBank/DDBJ whole genome shotgun (WGS) entry which is preliminary data.</text>
</comment>
<evidence type="ECO:0000313" key="3">
    <source>
        <dbReference type="Proteomes" id="UP001364890"/>
    </source>
</evidence>
<dbReference type="InterPro" id="IPR014973">
    <property type="entry name" value="DUF1835"/>
</dbReference>
<organism evidence="2 3">
    <name type="scientific">Psychrobacillus mangrovi</name>
    <dbReference type="NCBI Taxonomy" id="3117745"/>
    <lineage>
        <taxon>Bacteria</taxon>
        <taxon>Bacillati</taxon>
        <taxon>Bacillota</taxon>
        <taxon>Bacilli</taxon>
        <taxon>Bacillales</taxon>
        <taxon>Bacillaceae</taxon>
        <taxon>Psychrobacillus</taxon>
    </lineage>
</organism>
<protein>
    <submittedName>
        <fullName evidence="2">DUF1835 domain-containing protein</fullName>
    </submittedName>
</protein>
<dbReference type="RefSeq" id="WP_336497977.1">
    <property type="nucleotide sequence ID" value="NZ_JBAWSY010000008.1"/>
</dbReference>
<dbReference type="Pfam" id="PF08874">
    <property type="entry name" value="DUF1835"/>
    <property type="match status" value="1"/>
</dbReference>
<evidence type="ECO:0000259" key="1">
    <source>
        <dbReference type="Pfam" id="PF08874"/>
    </source>
</evidence>
<dbReference type="Proteomes" id="UP001364890">
    <property type="component" value="Unassembled WGS sequence"/>
</dbReference>
<gene>
    <name evidence="2" type="ORF">WAX74_12305</name>
</gene>
<dbReference type="EMBL" id="JBAWSY010000008">
    <property type="protein sequence ID" value="MEI4770419.1"/>
    <property type="molecule type" value="Genomic_DNA"/>
</dbReference>
<proteinExistence type="predicted"/>
<reference evidence="2 3" key="1">
    <citation type="submission" date="2024-01" db="EMBL/GenBank/DDBJ databases">
        <title>Seven novel Bacillus-like species.</title>
        <authorList>
            <person name="Liu G."/>
        </authorList>
    </citation>
    <scope>NUCLEOTIDE SEQUENCE [LARGE SCALE GENOMIC DNA]</scope>
    <source>
        <strain evidence="2 3">FJAT-51614</strain>
    </source>
</reference>
<name>A0ABU8F5X4_9BACI</name>
<feature type="domain" description="DUF1835" evidence="1">
    <location>
        <begin position="2"/>
        <end position="103"/>
    </location>
</feature>
<keyword evidence="3" id="KW-1185">Reference proteome</keyword>
<sequence>MIHIVNGDVVGNKIRDIDGEIIVWREMYDFGPLSLEWSKEELLQRRAAFFEDRLEIPSTIFISNCVKQNNLLSNISTKEEVVLWFEHDRFDQTMLMYLISELSVLGIVNISMISINQYPGIHPFQGLGQLSSEQLIALLDSKKELSTDEILEAISGWIAYNSKDAEEYKRWIHNTPHFLPFLLPFFQEHNSYFPSLKTGLNEVEYLSLSLIHEGNRQFYELFKKVTEKRVNDGLSDFHLTAILNELMKGPNPLIMTNQPLPNYADSVSNAKLEITSAGCEVLNEKLNRMDLVGIDWWIGGVHMYKKV</sequence>